<sequence>MRNKTCFALSAIALGMTASVAAKDGDFIQHDSHQHGVVEWHMAQDGSDFLVEITAPGSDIVGFEHAPDNGEQEAAIHKAIDILKKPDTLVALNASADCKLVETRVTQTLDDHDDHDDHKDHDHDEHASHEEHHDEHADHDDHKDHDHDAHASHEEHHDDHADHDDHKEHDHDAHASHEDHHDEHADHDDHKGHDHDGHEKSGSSHGEFSAQYTYHCGSPANIETVVTDWFTVFEKTEKISVQAITDKGVLATDLTSTSNTIRF</sequence>
<evidence type="ECO:0000313" key="3">
    <source>
        <dbReference type="EMBL" id="MDD1793704.1"/>
    </source>
</evidence>
<keyword evidence="4" id="KW-1185">Reference proteome</keyword>
<dbReference type="Proteomes" id="UP001149400">
    <property type="component" value="Unassembled WGS sequence"/>
</dbReference>
<feature type="signal peptide" evidence="2">
    <location>
        <begin position="1"/>
        <end position="22"/>
    </location>
</feature>
<accession>A0ABT5R0C1</accession>
<feature type="chain" id="PRO_5046746557" evidence="2">
    <location>
        <begin position="23"/>
        <end position="263"/>
    </location>
</feature>
<keyword evidence="2" id="KW-0732">Signal</keyword>
<gene>
    <name evidence="3" type="ORF">LRP50_11235</name>
</gene>
<reference evidence="3" key="1">
    <citation type="submission" date="2021-12" db="EMBL/GenBank/DDBJ databases">
        <title>Enterovibrio ZSDZ35 sp. nov. and Enterovibrio ZSDZ42 sp. nov., isolated from coastal seawater in Qingdao.</title>
        <authorList>
            <person name="Zhang P."/>
        </authorList>
    </citation>
    <scope>NUCLEOTIDE SEQUENCE</scope>
    <source>
        <strain evidence="3">ZSDZ42</strain>
    </source>
</reference>
<comment type="caution">
    <text evidence="3">The sequence shown here is derived from an EMBL/GenBank/DDBJ whole genome shotgun (WGS) entry which is preliminary data.</text>
</comment>
<dbReference type="RefSeq" id="WP_274164556.1">
    <property type="nucleotide sequence ID" value="NZ_JAJUBC010000011.1"/>
</dbReference>
<protein>
    <submittedName>
        <fullName evidence="3">DUF2796 domain-containing protein</fullName>
    </submittedName>
</protein>
<feature type="compositionally biased region" description="Basic and acidic residues" evidence="1">
    <location>
        <begin position="109"/>
        <end position="202"/>
    </location>
</feature>
<dbReference type="Pfam" id="PF10986">
    <property type="entry name" value="ZrgA"/>
    <property type="match status" value="1"/>
</dbReference>
<name>A0ABT5R0C1_9GAMM</name>
<proteinExistence type="predicted"/>
<evidence type="ECO:0000256" key="1">
    <source>
        <dbReference type="SAM" id="MobiDB-lite"/>
    </source>
</evidence>
<dbReference type="EMBL" id="JAJUBC010000011">
    <property type="protein sequence ID" value="MDD1793704.1"/>
    <property type="molecule type" value="Genomic_DNA"/>
</dbReference>
<dbReference type="InterPro" id="IPR021253">
    <property type="entry name" value="ZrgA-like"/>
</dbReference>
<evidence type="ECO:0000256" key="2">
    <source>
        <dbReference type="SAM" id="SignalP"/>
    </source>
</evidence>
<organism evidence="3 4">
    <name type="scientific">Enterovibrio gelatinilyticus</name>
    <dbReference type="NCBI Taxonomy" id="2899819"/>
    <lineage>
        <taxon>Bacteria</taxon>
        <taxon>Pseudomonadati</taxon>
        <taxon>Pseudomonadota</taxon>
        <taxon>Gammaproteobacteria</taxon>
        <taxon>Vibrionales</taxon>
        <taxon>Vibrionaceae</taxon>
        <taxon>Enterovibrio</taxon>
    </lineage>
</organism>
<feature type="region of interest" description="Disordered" evidence="1">
    <location>
        <begin position="109"/>
        <end position="206"/>
    </location>
</feature>
<evidence type="ECO:0000313" key="4">
    <source>
        <dbReference type="Proteomes" id="UP001149400"/>
    </source>
</evidence>